<dbReference type="AlphaFoldDB" id="A0A975U244"/>
<protein>
    <submittedName>
        <fullName evidence="3">SMC-Scp complex subunit ScpB</fullName>
    </submittedName>
</protein>
<dbReference type="Pfam" id="PF04079">
    <property type="entry name" value="SMC_ScpB"/>
    <property type="match status" value="1"/>
</dbReference>
<gene>
    <name evidence="3" type="primary">scpB</name>
    <name evidence="3" type="ORF">KO353_01430</name>
</gene>
<evidence type="ECO:0000313" key="4">
    <source>
        <dbReference type="Proteomes" id="UP000694001"/>
    </source>
</evidence>
<name>A0A975U244_9PROT</name>
<sequence length="236" mass="24658">MSTPSEHENGCADELPLSAPAVGADHVRLAEALLFAAAEPVTEEALASLLPAGVPAAAVIAALAESLAGRGVEVVAVAGGWQMRTAPDLAPLLRRRFEVPRRLSRAAVEALAIIAYHQPITRAEIEDIRGVGLSQGTLDSLLEAGLIEPKGRRETPGRPATWGTTATFLAHFGLASLKDLPKLEELKAAGLLDPLPPASPERSPEEPLSPGGGEVEEERPPPLDPNGGETAWKVRG</sequence>
<dbReference type="PANTHER" id="PTHR34298:SF2">
    <property type="entry name" value="SEGREGATION AND CONDENSATION PROTEIN B"/>
    <property type="match status" value="1"/>
</dbReference>
<proteinExistence type="predicted"/>
<dbReference type="InterPro" id="IPR005234">
    <property type="entry name" value="ScpB_csome_segregation"/>
</dbReference>
<evidence type="ECO:0000256" key="1">
    <source>
        <dbReference type="ARBA" id="ARBA00022490"/>
    </source>
</evidence>
<keyword evidence="4" id="KW-1185">Reference proteome</keyword>
<dbReference type="GO" id="GO:0051304">
    <property type="term" value="P:chromosome separation"/>
    <property type="evidence" value="ECO:0007669"/>
    <property type="project" value="InterPro"/>
</dbReference>
<dbReference type="PANTHER" id="PTHR34298">
    <property type="entry name" value="SEGREGATION AND CONDENSATION PROTEIN B"/>
    <property type="match status" value="1"/>
</dbReference>
<evidence type="ECO:0000313" key="3">
    <source>
        <dbReference type="EMBL" id="QXM24950.1"/>
    </source>
</evidence>
<dbReference type="EMBL" id="CP076448">
    <property type="protein sequence ID" value="QXM24950.1"/>
    <property type="molecule type" value="Genomic_DNA"/>
</dbReference>
<evidence type="ECO:0000256" key="2">
    <source>
        <dbReference type="SAM" id="MobiDB-lite"/>
    </source>
</evidence>
<organism evidence="3 4">
    <name type="scientific">Elioraea tepida</name>
    <dbReference type="NCBI Taxonomy" id="2843330"/>
    <lineage>
        <taxon>Bacteria</taxon>
        <taxon>Pseudomonadati</taxon>
        <taxon>Pseudomonadota</taxon>
        <taxon>Alphaproteobacteria</taxon>
        <taxon>Acetobacterales</taxon>
        <taxon>Elioraeaceae</taxon>
        <taxon>Elioraea</taxon>
    </lineage>
</organism>
<dbReference type="Proteomes" id="UP000694001">
    <property type="component" value="Chromosome"/>
</dbReference>
<dbReference type="KEGG" id="elio:KO353_01430"/>
<dbReference type="RefSeq" id="WP_218286007.1">
    <property type="nucleotide sequence ID" value="NZ_CP076448.1"/>
</dbReference>
<feature type="region of interest" description="Disordered" evidence="2">
    <location>
        <begin position="191"/>
        <end position="236"/>
    </location>
</feature>
<reference evidence="3" key="1">
    <citation type="submission" date="2021-06" db="EMBL/GenBank/DDBJ databases">
        <title>Elioraea tepida, sp. nov., a moderately thermophilic aerobic anoxygenic phototrophic bacterium isolated from an alkaline siliceous hot spring mat community in Yellowstone National Park, WY, USA.</title>
        <authorList>
            <person name="Saini M.K."/>
            <person name="Yoshida S."/>
            <person name="Sebastian A."/>
            <person name="Hirose S."/>
            <person name="Hara E."/>
            <person name="Tamaki H."/>
            <person name="Soulier N.T."/>
            <person name="Albert I."/>
            <person name="Hanada S."/>
            <person name="Bryant D.A."/>
            <person name="Tank M."/>
        </authorList>
    </citation>
    <scope>NUCLEOTIDE SEQUENCE</scope>
    <source>
        <strain evidence="3">MS-P2</strain>
    </source>
</reference>
<accession>A0A975U244</accession>
<dbReference type="NCBIfam" id="TIGR00281">
    <property type="entry name" value="SMC-Scp complex subunit ScpB"/>
    <property type="match status" value="1"/>
</dbReference>
<keyword evidence="1" id="KW-0963">Cytoplasm</keyword>